<feature type="transmembrane region" description="Helical" evidence="1">
    <location>
        <begin position="15"/>
        <end position="40"/>
    </location>
</feature>
<evidence type="ECO:0000256" key="1">
    <source>
        <dbReference type="SAM" id="Phobius"/>
    </source>
</evidence>
<comment type="caution">
    <text evidence="2">The sequence shown here is derived from an EMBL/GenBank/DDBJ whole genome shotgun (WGS) entry which is preliminary data.</text>
</comment>
<keyword evidence="1" id="KW-1133">Transmembrane helix</keyword>
<accession>A0A934ILG7</accession>
<keyword evidence="1" id="KW-0812">Transmembrane</keyword>
<dbReference type="EMBL" id="JAEKJA010000001">
    <property type="protein sequence ID" value="MBJ3774442.1"/>
    <property type="molecule type" value="Genomic_DNA"/>
</dbReference>
<dbReference type="RefSeq" id="WP_198880323.1">
    <property type="nucleotide sequence ID" value="NZ_JAEKJA010000001.1"/>
</dbReference>
<feature type="transmembrane region" description="Helical" evidence="1">
    <location>
        <begin position="70"/>
        <end position="86"/>
    </location>
</feature>
<evidence type="ECO:0000313" key="2">
    <source>
        <dbReference type="EMBL" id="MBJ3774442.1"/>
    </source>
</evidence>
<keyword evidence="3" id="KW-1185">Reference proteome</keyword>
<organism evidence="2 3">
    <name type="scientific">Acuticoccus mangrovi</name>
    <dbReference type="NCBI Taxonomy" id="2796142"/>
    <lineage>
        <taxon>Bacteria</taxon>
        <taxon>Pseudomonadati</taxon>
        <taxon>Pseudomonadota</taxon>
        <taxon>Alphaproteobacteria</taxon>
        <taxon>Hyphomicrobiales</taxon>
        <taxon>Amorphaceae</taxon>
        <taxon>Acuticoccus</taxon>
    </lineage>
</organism>
<sequence length="127" mass="13395">MSDNSAHGARRGGGFWALLALALVIGVLGAVILAGGAWLIALGGSWYYGIAGLGLVLTAILLVRRQMAAVYLYLAVWVSTLVWAYWEVGLDLWAQVPRLVAPTLVLIAVLCAIPALSSRPTARQVPA</sequence>
<keyword evidence="1" id="KW-0472">Membrane</keyword>
<dbReference type="Proteomes" id="UP000609531">
    <property type="component" value="Unassembled WGS sequence"/>
</dbReference>
<proteinExistence type="predicted"/>
<evidence type="ECO:0000313" key="3">
    <source>
        <dbReference type="Proteomes" id="UP000609531"/>
    </source>
</evidence>
<protein>
    <submittedName>
        <fullName evidence="2">Glucose dehydrogenase</fullName>
    </submittedName>
</protein>
<feature type="transmembrane region" description="Helical" evidence="1">
    <location>
        <begin position="98"/>
        <end position="116"/>
    </location>
</feature>
<feature type="transmembrane region" description="Helical" evidence="1">
    <location>
        <begin position="46"/>
        <end position="63"/>
    </location>
</feature>
<gene>
    <name evidence="2" type="ORF">JCR33_02015</name>
</gene>
<dbReference type="AlphaFoldDB" id="A0A934ILG7"/>
<reference evidence="2" key="1">
    <citation type="submission" date="2020-12" db="EMBL/GenBank/DDBJ databases">
        <title>Bacterial taxonomy.</title>
        <authorList>
            <person name="Pan X."/>
        </authorList>
    </citation>
    <scope>NUCLEOTIDE SEQUENCE</scope>
    <source>
        <strain evidence="2">B2012</strain>
    </source>
</reference>
<name>A0A934ILG7_9HYPH</name>